<sequence>MDVFICSKINIFSQRFQTNHISRIKDSSGEWVEDVDGIRRHIISYFHDVFASSRPQEIDIAIGTGHLRQVVDASMAEDLLQPFTAIEVQSALFSMAPLKSLGPDAIANRLKVLLDRIISPFQSTFVPGRLITDNVLLAFELNHFLNTKTKGGQGYMALKLDVSKAYDKVEWAFLKQVMLKLGFPSRFVRLIMFCVSSVSYSFMLGGCQFGSLIPERGLRQGDPLSPYLFLLCTESFCSLIQRAESAARIQGISICRGAPCISHLLFADDTLIFSKASLSSVRAIKDLLEIYRRASGQEINFHKSSVAFSRNTPEALSIGLASVLNIRKENKMELYLGLPSRVVRSKRELFSMIRDRIWKRITGWNDKFLSQAGKEVLIKSVVQAIPSYAMSCFKLPVTLMTEIQGMISNFWWHNRGQRKIHWLSWQHLCDSKLQGGLGFRRLHLFNLAMLAKNLWRIFTSPERPLCRVLRARYFPHGNIFAATVGHRPSYTWRSIMAAHRLFCAGCRWRVSSGEKIKVWTDPWLPRPVSFRPPSPPRMNALSFCEFQI</sequence>
<dbReference type="EMBL" id="JACGWK010000010">
    <property type="protein sequence ID" value="KAL0331115.1"/>
    <property type="molecule type" value="Genomic_DNA"/>
</dbReference>
<dbReference type="PANTHER" id="PTHR33116">
    <property type="entry name" value="REVERSE TRANSCRIPTASE ZINC-BINDING DOMAIN-CONTAINING PROTEIN-RELATED-RELATED"/>
    <property type="match status" value="1"/>
</dbReference>
<dbReference type="AlphaFoldDB" id="A0AAW2MID5"/>
<dbReference type="PANTHER" id="PTHR33116:SF86">
    <property type="entry name" value="REVERSE TRANSCRIPTASE DOMAIN-CONTAINING PROTEIN"/>
    <property type="match status" value="1"/>
</dbReference>
<organism evidence="2">
    <name type="scientific">Sesamum angustifolium</name>
    <dbReference type="NCBI Taxonomy" id="2727405"/>
    <lineage>
        <taxon>Eukaryota</taxon>
        <taxon>Viridiplantae</taxon>
        <taxon>Streptophyta</taxon>
        <taxon>Embryophyta</taxon>
        <taxon>Tracheophyta</taxon>
        <taxon>Spermatophyta</taxon>
        <taxon>Magnoliopsida</taxon>
        <taxon>eudicotyledons</taxon>
        <taxon>Gunneridae</taxon>
        <taxon>Pentapetalae</taxon>
        <taxon>asterids</taxon>
        <taxon>lamiids</taxon>
        <taxon>Lamiales</taxon>
        <taxon>Pedaliaceae</taxon>
        <taxon>Sesamum</taxon>
    </lineage>
</organism>
<gene>
    <name evidence="2" type="ORF">Sangu_1657000</name>
</gene>
<dbReference type="CDD" id="cd01650">
    <property type="entry name" value="RT_nLTR_like"/>
    <property type="match status" value="1"/>
</dbReference>
<evidence type="ECO:0000313" key="2">
    <source>
        <dbReference type="EMBL" id="KAL0331115.1"/>
    </source>
</evidence>
<name>A0AAW2MID5_9LAMI</name>
<evidence type="ECO:0000259" key="1">
    <source>
        <dbReference type="PROSITE" id="PS50878"/>
    </source>
</evidence>
<reference evidence="2" key="1">
    <citation type="submission" date="2020-06" db="EMBL/GenBank/DDBJ databases">
        <authorList>
            <person name="Li T."/>
            <person name="Hu X."/>
            <person name="Zhang T."/>
            <person name="Song X."/>
            <person name="Zhang H."/>
            <person name="Dai N."/>
            <person name="Sheng W."/>
            <person name="Hou X."/>
            <person name="Wei L."/>
        </authorList>
    </citation>
    <scope>NUCLEOTIDE SEQUENCE</scope>
    <source>
        <strain evidence="2">G01</strain>
        <tissue evidence="2">Leaf</tissue>
    </source>
</reference>
<dbReference type="PROSITE" id="PS50878">
    <property type="entry name" value="RT_POL"/>
    <property type="match status" value="1"/>
</dbReference>
<comment type="caution">
    <text evidence="2">The sequence shown here is derived from an EMBL/GenBank/DDBJ whole genome shotgun (WGS) entry which is preliminary data.</text>
</comment>
<dbReference type="InterPro" id="IPR043502">
    <property type="entry name" value="DNA/RNA_pol_sf"/>
</dbReference>
<dbReference type="InterPro" id="IPR000477">
    <property type="entry name" value="RT_dom"/>
</dbReference>
<reference evidence="2" key="2">
    <citation type="journal article" date="2024" name="Plant">
        <title>Genomic evolution and insights into agronomic trait innovations of Sesamum species.</title>
        <authorList>
            <person name="Miao H."/>
            <person name="Wang L."/>
            <person name="Qu L."/>
            <person name="Liu H."/>
            <person name="Sun Y."/>
            <person name="Le M."/>
            <person name="Wang Q."/>
            <person name="Wei S."/>
            <person name="Zheng Y."/>
            <person name="Lin W."/>
            <person name="Duan Y."/>
            <person name="Cao H."/>
            <person name="Xiong S."/>
            <person name="Wang X."/>
            <person name="Wei L."/>
            <person name="Li C."/>
            <person name="Ma Q."/>
            <person name="Ju M."/>
            <person name="Zhao R."/>
            <person name="Li G."/>
            <person name="Mu C."/>
            <person name="Tian Q."/>
            <person name="Mei H."/>
            <person name="Zhang T."/>
            <person name="Gao T."/>
            <person name="Zhang H."/>
        </authorList>
    </citation>
    <scope>NUCLEOTIDE SEQUENCE</scope>
    <source>
        <strain evidence="2">G01</strain>
    </source>
</reference>
<accession>A0AAW2MID5</accession>
<protein>
    <submittedName>
        <fullName evidence="2">Mitochondrial protein</fullName>
    </submittedName>
</protein>
<dbReference type="SUPFAM" id="SSF56672">
    <property type="entry name" value="DNA/RNA polymerases"/>
    <property type="match status" value="1"/>
</dbReference>
<proteinExistence type="predicted"/>
<feature type="domain" description="Reverse transcriptase" evidence="1">
    <location>
        <begin position="39"/>
        <end position="340"/>
    </location>
</feature>
<dbReference type="Pfam" id="PF00078">
    <property type="entry name" value="RVT_1"/>
    <property type="match status" value="1"/>
</dbReference>